<dbReference type="GO" id="GO:0046872">
    <property type="term" value="F:metal ion binding"/>
    <property type="evidence" value="ECO:0007669"/>
    <property type="project" value="UniProtKB-KW"/>
</dbReference>
<keyword evidence="1" id="KW-0479">Metal-binding</keyword>
<dbReference type="InterPro" id="IPR039556">
    <property type="entry name" value="ICL/PEPM"/>
</dbReference>
<accession>A0A4R6UBI5</accession>
<dbReference type="PANTHER" id="PTHR42905:SF16">
    <property type="entry name" value="CARBOXYPHOSPHONOENOLPYRUVATE PHOSPHONOMUTASE-LIKE PROTEIN (AFU_ORTHOLOGUE AFUA_5G07230)"/>
    <property type="match status" value="1"/>
</dbReference>
<dbReference type="Gene3D" id="3.20.20.60">
    <property type="entry name" value="Phosphoenolpyruvate-binding domains"/>
    <property type="match status" value="1"/>
</dbReference>
<sequence>MNTRERATQFAALHRRNDPLILFNAWDAGSARAVAASGAQAIATGSWSVAAAHGFDDGEALPFALAVANLERIVASVDVPVTLDMEGGYAEALPALQENVRRVIKAGAVGINVEDRIVAGAGLYSIANQCERIRAIREAAEQAGVLLFINARTDLFLATDAAQHDVALLTQAIERAQAYAEAGASGFFAPALGNLEHIKTLCKQSPLPVNIMMLPNLQTSALADAGVARISYGPAPYRQAMKALEQASKAALDWR</sequence>
<dbReference type="GO" id="GO:0016829">
    <property type="term" value="F:lyase activity"/>
    <property type="evidence" value="ECO:0007669"/>
    <property type="project" value="UniProtKB-KW"/>
</dbReference>
<evidence type="ECO:0000313" key="2">
    <source>
        <dbReference type="EMBL" id="TDQ43226.1"/>
    </source>
</evidence>
<dbReference type="AlphaFoldDB" id="A0A4R6UBI5"/>
<reference evidence="2 3" key="1">
    <citation type="submission" date="2019-03" db="EMBL/GenBank/DDBJ databases">
        <title>Genomic Encyclopedia of Type Strains, Phase IV (KMG-IV): sequencing the most valuable type-strain genomes for metagenomic binning, comparative biology and taxonomic classification.</title>
        <authorList>
            <person name="Goeker M."/>
        </authorList>
    </citation>
    <scope>NUCLEOTIDE SEQUENCE [LARGE SCALE GENOMIC DNA]</scope>
    <source>
        <strain evidence="2 3">DSM 103792</strain>
    </source>
</reference>
<dbReference type="RefSeq" id="WP_133593732.1">
    <property type="nucleotide sequence ID" value="NZ_CP037953.1"/>
</dbReference>
<dbReference type="InterPro" id="IPR040442">
    <property type="entry name" value="Pyrv_kinase-like_dom_sf"/>
</dbReference>
<protein>
    <submittedName>
        <fullName evidence="2">2-methylisocitrate lyase-like PEP mutase family enzyme</fullName>
    </submittedName>
</protein>
<proteinExistence type="predicted"/>
<keyword evidence="2" id="KW-0456">Lyase</keyword>
<dbReference type="Proteomes" id="UP000295375">
    <property type="component" value="Unassembled WGS sequence"/>
</dbReference>
<name>A0A4R6UBI5_9GAMM</name>
<dbReference type="EMBL" id="SNYM01000031">
    <property type="protein sequence ID" value="TDQ43226.1"/>
    <property type="molecule type" value="Genomic_DNA"/>
</dbReference>
<keyword evidence="3" id="KW-1185">Reference proteome</keyword>
<dbReference type="SUPFAM" id="SSF51621">
    <property type="entry name" value="Phosphoenolpyruvate/pyruvate domain"/>
    <property type="match status" value="1"/>
</dbReference>
<gene>
    <name evidence="2" type="ORF">EV696_13124</name>
</gene>
<evidence type="ECO:0000256" key="1">
    <source>
        <dbReference type="ARBA" id="ARBA00022723"/>
    </source>
</evidence>
<dbReference type="Pfam" id="PF13714">
    <property type="entry name" value="PEP_mutase"/>
    <property type="match status" value="1"/>
</dbReference>
<dbReference type="InterPro" id="IPR015813">
    <property type="entry name" value="Pyrv/PenolPyrv_kinase-like_dom"/>
</dbReference>
<evidence type="ECO:0000313" key="3">
    <source>
        <dbReference type="Proteomes" id="UP000295375"/>
    </source>
</evidence>
<dbReference type="PANTHER" id="PTHR42905">
    <property type="entry name" value="PHOSPHOENOLPYRUVATE CARBOXYLASE"/>
    <property type="match status" value="1"/>
</dbReference>
<dbReference type="CDD" id="cd00377">
    <property type="entry name" value="ICL_PEPM"/>
    <property type="match status" value="1"/>
</dbReference>
<dbReference type="OrthoDB" id="9780430at2"/>
<comment type="caution">
    <text evidence="2">The sequence shown here is derived from an EMBL/GenBank/DDBJ whole genome shotgun (WGS) entry which is preliminary data.</text>
</comment>
<organism evidence="2 3">
    <name type="scientific">Permianibacter aggregans</name>
    <dbReference type="NCBI Taxonomy" id="1510150"/>
    <lineage>
        <taxon>Bacteria</taxon>
        <taxon>Pseudomonadati</taxon>
        <taxon>Pseudomonadota</taxon>
        <taxon>Gammaproteobacteria</taxon>
        <taxon>Pseudomonadales</taxon>
        <taxon>Pseudomonadaceae</taxon>
        <taxon>Permianibacter</taxon>
    </lineage>
</organism>